<name>A0A9D4J238_DREPO</name>
<dbReference type="EMBL" id="JAIWYP010000007">
    <property type="protein sequence ID" value="KAH3792948.1"/>
    <property type="molecule type" value="Genomic_DNA"/>
</dbReference>
<proteinExistence type="predicted"/>
<sequence length="82" mass="9333">MICGTPTCPSSSTDTEERSWSELGICLNNVLRTAHQSLLKPSICCMPSLKRILGWHGTPWQCMIELHKLCYRRSSMRCLMCT</sequence>
<gene>
    <name evidence="1" type="ORF">DPMN_146450</name>
</gene>
<comment type="caution">
    <text evidence="1">The sequence shown here is derived from an EMBL/GenBank/DDBJ whole genome shotgun (WGS) entry which is preliminary data.</text>
</comment>
<reference evidence="1" key="1">
    <citation type="journal article" date="2019" name="bioRxiv">
        <title>The Genome of the Zebra Mussel, Dreissena polymorpha: A Resource for Invasive Species Research.</title>
        <authorList>
            <person name="McCartney M.A."/>
            <person name="Auch B."/>
            <person name="Kono T."/>
            <person name="Mallez S."/>
            <person name="Zhang Y."/>
            <person name="Obille A."/>
            <person name="Becker A."/>
            <person name="Abrahante J.E."/>
            <person name="Garbe J."/>
            <person name="Badalamenti J.P."/>
            <person name="Herman A."/>
            <person name="Mangelson H."/>
            <person name="Liachko I."/>
            <person name="Sullivan S."/>
            <person name="Sone E.D."/>
            <person name="Koren S."/>
            <person name="Silverstein K.A.T."/>
            <person name="Beckman K.B."/>
            <person name="Gohl D.M."/>
        </authorList>
    </citation>
    <scope>NUCLEOTIDE SEQUENCE</scope>
    <source>
        <strain evidence="1">Duluth1</strain>
        <tissue evidence="1">Whole animal</tissue>
    </source>
</reference>
<dbReference type="AlphaFoldDB" id="A0A9D4J238"/>
<evidence type="ECO:0000313" key="1">
    <source>
        <dbReference type="EMBL" id="KAH3792948.1"/>
    </source>
</evidence>
<evidence type="ECO:0000313" key="2">
    <source>
        <dbReference type="Proteomes" id="UP000828390"/>
    </source>
</evidence>
<reference evidence="1" key="2">
    <citation type="submission" date="2020-11" db="EMBL/GenBank/DDBJ databases">
        <authorList>
            <person name="McCartney M.A."/>
            <person name="Auch B."/>
            <person name="Kono T."/>
            <person name="Mallez S."/>
            <person name="Becker A."/>
            <person name="Gohl D.M."/>
            <person name="Silverstein K.A.T."/>
            <person name="Koren S."/>
            <person name="Bechman K.B."/>
            <person name="Herman A."/>
            <person name="Abrahante J.E."/>
            <person name="Garbe J."/>
        </authorList>
    </citation>
    <scope>NUCLEOTIDE SEQUENCE</scope>
    <source>
        <strain evidence="1">Duluth1</strain>
        <tissue evidence="1">Whole animal</tissue>
    </source>
</reference>
<organism evidence="1 2">
    <name type="scientific">Dreissena polymorpha</name>
    <name type="common">Zebra mussel</name>
    <name type="synonym">Mytilus polymorpha</name>
    <dbReference type="NCBI Taxonomy" id="45954"/>
    <lineage>
        <taxon>Eukaryota</taxon>
        <taxon>Metazoa</taxon>
        <taxon>Spiralia</taxon>
        <taxon>Lophotrochozoa</taxon>
        <taxon>Mollusca</taxon>
        <taxon>Bivalvia</taxon>
        <taxon>Autobranchia</taxon>
        <taxon>Heteroconchia</taxon>
        <taxon>Euheterodonta</taxon>
        <taxon>Imparidentia</taxon>
        <taxon>Neoheterodontei</taxon>
        <taxon>Myida</taxon>
        <taxon>Dreissenoidea</taxon>
        <taxon>Dreissenidae</taxon>
        <taxon>Dreissena</taxon>
    </lineage>
</organism>
<keyword evidence="2" id="KW-1185">Reference proteome</keyword>
<accession>A0A9D4J238</accession>
<dbReference type="Proteomes" id="UP000828390">
    <property type="component" value="Unassembled WGS sequence"/>
</dbReference>
<protein>
    <submittedName>
        <fullName evidence="1">Uncharacterized protein</fullName>
    </submittedName>
</protein>